<dbReference type="InterPro" id="IPR025631">
    <property type="entry name" value="Porin_10"/>
</dbReference>
<dbReference type="Pfam" id="PF14121">
    <property type="entry name" value="Porin_10"/>
    <property type="match status" value="1"/>
</dbReference>
<protein>
    <recommendedName>
        <fullName evidence="2">Porin</fullName>
    </recommendedName>
</protein>
<feature type="non-terminal residue" evidence="1">
    <location>
        <position position="1"/>
    </location>
</feature>
<accession>K1U413</accession>
<sequence length="403" mass="46670">VTDRDFSLADLSTVYIGHSFEYSSWSKIYTDNNVPYTDERDHRDEQGNFVSAEYNYYDNWFINPTQTRDSIYERVISNRIFVQAQPWDRNGVVGTIDAGVGLDLHTYSQFELDDYLSGHYTKVKKTSYFAYGSVNGKIKKYVDWGANIKFYPSGYRGGDINIGAHLALTGYLRGHPLILEGRLSMDRRSPNYWQENLFSNHYIWSTPLNKENETRFEVKFSVPDFAFEVGGWQGVVSDKIYYGADSNVAQHAGSVSLTSVYARKDFRLGGLHLDNRVLLQWSTDQEVVPVPLLSAFLSYYYEFWVVRDVLRLQIGLDGRYNTRYYAPGYNPALSVYYNQREVEVGNYPYMDAFVMAKWKRMRIFLKYQHVNKGLFGNGEYFSAAGYPLNPGMFKIGISWGFYD</sequence>
<comment type="caution">
    <text evidence="1">The sequence shown here is derived from an EMBL/GenBank/DDBJ whole genome shotgun (WGS) entry which is preliminary data.</text>
</comment>
<name>K1U413_9ZZZZ</name>
<evidence type="ECO:0008006" key="2">
    <source>
        <dbReference type="Google" id="ProtNLM"/>
    </source>
</evidence>
<reference evidence="1" key="1">
    <citation type="journal article" date="2013" name="Environ. Microbiol.">
        <title>Microbiota from the distal guts of lean and obese adolescents exhibit partial functional redundancy besides clear differences in community structure.</title>
        <authorList>
            <person name="Ferrer M."/>
            <person name="Ruiz A."/>
            <person name="Lanza F."/>
            <person name="Haange S.B."/>
            <person name="Oberbach A."/>
            <person name="Till H."/>
            <person name="Bargiela R."/>
            <person name="Campoy C."/>
            <person name="Segura M.T."/>
            <person name="Richter M."/>
            <person name="von Bergen M."/>
            <person name="Seifert J."/>
            <person name="Suarez A."/>
        </authorList>
    </citation>
    <scope>NUCLEOTIDE SEQUENCE</scope>
</reference>
<dbReference type="EMBL" id="AJWY01006662">
    <property type="protein sequence ID" value="EKC66226.1"/>
    <property type="molecule type" value="Genomic_DNA"/>
</dbReference>
<gene>
    <name evidence="1" type="ORF">LEA_09921</name>
</gene>
<dbReference type="AlphaFoldDB" id="K1U413"/>
<organism evidence="1">
    <name type="scientific">human gut metagenome</name>
    <dbReference type="NCBI Taxonomy" id="408170"/>
    <lineage>
        <taxon>unclassified sequences</taxon>
        <taxon>metagenomes</taxon>
        <taxon>organismal metagenomes</taxon>
    </lineage>
</organism>
<evidence type="ECO:0000313" key="1">
    <source>
        <dbReference type="EMBL" id="EKC66226.1"/>
    </source>
</evidence>
<proteinExistence type="predicted"/>